<organism evidence="1 2">
    <name type="scientific">Kribbella voronezhensis</name>
    <dbReference type="NCBI Taxonomy" id="2512212"/>
    <lineage>
        <taxon>Bacteria</taxon>
        <taxon>Bacillati</taxon>
        <taxon>Actinomycetota</taxon>
        <taxon>Actinomycetes</taxon>
        <taxon>Propionibacteriales</taxon>
        <taxon>Kribbellaceae</taxon>
        <taxon>Kribbella</taxon>
    </lineage>
</organism>
<evidence type="ECO:0008006" key="3">
    <source>
        <dbReference type="Google" id="ProtNLM"/>
    </source>
</evidence>
<dbReference type="RefSeq" id="WP_133981600.1">
    <property type="nucleotide sequence ID" value="NZ_SOCE01000001.1"/>
</dbReference>
<keyword evidence="2" id="KW-1185">Reference proteome</keyword>
<dbReference type="AlphaFoldDB" id="A0A4R7THZ4"/>
<accession>A0A4R7THZ4</accession>
<proteinExistence type="predicted"/>
<protein>
    <recommendedName>
        <fullName evidence="3">Tetratricopeptide repeat protein</fullName>
    </recommendedName>
</protein>
<reference evidence="1 2" key="1">
    <citation type="submission" date="2019-03" db="EMBL/GenBank/DDBJ databases">
        <title>Genomic Encyclopedia of Type Strains, Phase III (KMG-III): the genomes of soil and plant-associated and newly described type strains.</title>
        <authorList>
            <person name="Whitman W."/>
        </authorList>
    </citation>
    <scope>NUCLEOTIDE SEQUENCE [LARGE SCALE GENOMIC DNA]</scope>
    <source>
        <strain evidence="1 2">VKM Ac-2575</strain>
    </source>
</reference>
<gene>
    <name evidence="1" type="ORF">EV138_5543</name>
</gene>
<name>A0A4R7THZ4_9ACTN</name>
<comment type="caution">
    <text evidence="1">The sequence shown here is derived from an EMBL/GenBank/DDBJ whole genome shotgun (WGS) entry which is preliminary data.</text>
</comment>
<dbReference type="OrthoDB" id="928522at2"/>
<evidence type="ECO:0000313" key="1">
    <source>
        <dbReference type="EMBL" id="TDU91930.1"/>
    </source>
</evidence>
<sequence>MSTSSLPAKASLSQLRARAKDLRKAVAKGRPDAIARVRAHHPEYRGNAVDSAAFTLRDAQLTIAREHGMNGWAELMEKVATELVEGRELHRYFGVELNNETWDLMDQIDENSPIGDQERLLYGAYAACLHWLEAGNEANHARGEYVIARAALRIGRPALGLEHARRCLELVLAHPDQMADWDEPFAHEALARALAATGSPDLARAELARATELAAAVTGDGDRRVLADEFAKEPWFGLRP</sequence>
<dbReference type="EMBL" id="SOCE01000001">
    <property type="protein sequence ID" value="TDU91930.1"/>
    <property type="molecule type" value="Genomic_DNA"/>
</dbReference>
<dbReference type="Proteomes" id="UP000295151">
    <property type="component" value="Unassembled WGS sequence"/>
</dbReference>
<evidence type="ECO:0000313" key="2">
    <source>
        <dbReference type="Proteomes" id="UP000295151"/>
    </source>
</evidence>